<feature type="chain" id="PRO_5039332760" evidence="5">
    <location>
        <begin position="22"/>
        <end position="161"/>
    </location>
</feature>
<gene>
    <name evidence="6" type="ORF">DX116_19030</name>
</gene>
<dbReference type="GO" id="GO:0016020">
    <property type="term" value="C:membrane"/>
    <property type="evidence" value="ECO:0007669"/>
    <property type="project" value="UniProtKB-SubCell"/>
</dbReference>
<feature type="signal peptide" evidence="5">
    <location>
        <begin position="1"/>
        <end position="21"/>
    </location>
</feature>
<accession>A0A371NZ43</accession>
<evidence type="ECO:0000256" key="3">
    <source>
        <dbReference type="ARBA" id="ARBA00022989"/>
    </source>
</evidence>
<keyword evidence="3" id="KW-1133">Transmembrane helix</keyword>
<dbReference type="InterPro" id="IPR032808">
    <property type="entry name" value="DoxX"/>
</dbReference>
<dbReference type="OrthoDB" id="329282at2"/>
<sequence length="161" mass="16860">MTLLRAVARPMLASMFVVGGAAALKDPGPRAAKAQPTADLIKRLSPGLPVNGSNLTRVNGGVQMVAGLALATGHFPRTAALVLAATLPPTTVAGHSYWNEADPAARTNQRIHFLKNLSMTGGLLMATLDPDPHKKFIGRRAKDKVTAAAGSAADQLDHLRR</sequence>
<evidence type="ECO:0000313" key="6">
    <source>
        <dbReference type="EMBL" id="REK68954.1"/>
    </source>
</evidence>
<evidence type="ECO:0000256" key="2">
    <source>
        <dbReference type="ARBA" id="ARBA00022692"/>
    </source>
</evidence>
<keyword evidence="2" id="KW-0812">Transmembrane</keyword>
<comment type="subcellular location">
    <subcellularLocation>
        <location evidence="1">Membrane</location>
        <topology evidence="1">Multi-pass membrane protein</topology>
    </subcellularLocation>
</comment>
<keyword evidence="7" id="KW-1185">Reference proteome</keyword>
<dbReference type="EMBL" id="QUBR01000003">
    <property type="protein sequence ID" value="REK68954.1"/>
    <property type="molecule type" value="Genomic_DNA"/>
</dbReference>
<proteinExistence type="predicted"/>
<protein>
    <submittedName>
        <fullName evidence="6">DoxX family protein</fullName>
    </submittedName>
</protein>
<evidence type="ECO:0000256" key="1">
    <source>
        <dbReference type="ARBA" id="ARBA00004141"/>
    </source>
</evidence>
<dbReference type="RefSeq" id="WP_119705877.1">
    <property type="nucleotide sequence ID" value="NZ_JBHSOI010000001.1"/>
</dbReference>
<evidence type="ECO:0000256" key="5">
    <source>
        <dbReference type="SAM" id="SignalP"/>
    </source>
</evidence>
<dbReference type="Pfam" id="PF07681">
    <property type="entry name" value="DoxX"/>
    <property type="match status" value="1"/>
</dbReference>
<name>A0A371NZ43_9ACTN</name>
<reference evidence="6 7" key="1">
    <citation type="submission" date="2018-08" db="EMBL/GenBank/DDBJ databases">
        <title>Aeromicrobium sp. M2KJ-4, whole genome shotgun sequence.</title>
        <authorList>
            <person name="Tuo L."/>
        </authorList>
    </citation>
    <scope>NUCLEOTIDE SEQUENCE [LARGE SCALE GENOMIC DNA]</scope>
    <source>
        <strain evidence="6 7">M2KJ-4</strain>
    </source>
</reference>
<dbReference type="Proteomes" id="UP000265581">
    <property type="component" value="Unassembled WGS sequence"/>
</dbReference>
<organism evidence="6 7">
    <name type="scientific">Aeromicrobium endophyticum</name>
    <dbReference type="NCBI Taxonomy" id="2292704"/>
    <lineage>
        <taxon>Bacteria</taxon>
        <taxon>Bacillati</taxon>
        <taxon>Actinomycetota</taxon>
        <taxon>Actinomycetes</taxon>
        <taxon>Propionibacteriales</taxon>
        <taxon>Nocardioidaceae</taxon>
        <taxon>Aeromicrobium</taxon>
    </lineage>
</organism>
<keyword evidence="5" id="KW-0732">Signal</keyword>
<dbReference type="AlphaFoldDB" id="A0A371NZ43"/>
<evidence type="ECO:0000256" key="4">
    <source>
        <dbReference type="ARBA" id="ARBA00023136"/>
    </source>
</evidence>
<keyword evidence="4" id="KW-0472">Membrane</keyword>
<evidence type="ECO:0000313" key="7">
    <source>
        <dbReference type="Proteomes" id="UP000265581"/>
    </source>
</evidence>
<comment type="caution">
    <text evidence="6">The sequence shown here is derived from an EMBL/GenBank/DDBJ whole genome shotgun (WGS) entry which is preliminary data.</text>
</comment>